<keyword evidence="5" id="KW-1133">Transmembrane helix</keyword>
<evidence type="ECO:0000256" key="4">
    <source>
        <dbReference type="PROSITE-ProRule" id="PRU01360"/>
    </source>
</evidence>
<dbReference type="PANTHER" id="PTHR30069">
    <property type="entry name" value="TONB-DEPENDENT OUTER MEMBRANE RECEPTOR"/>
    <property type="match status" value="1"/>
</dbReference>
<feature type="domain" description="TonB-dependent receptor plug" evidence="7">
    <location>
        <begin position="244"/>
        <end position="352"/>
    </location>
</feature>
<dbReference type="Gene3D" id="2.170.130.10">
    <property type="entry name" value="TonB-dependent receptor, plug domain"/>
    <property type="match status" value="1"/>
</dbReference>
<protein>
    <submittedName>
        <fullName evidence="8">SusC/RagA family TonB-linked outer membrane protein</fullName>
    </submittedName>
</protein>
<keyword evidence="3 4" id="KW-0998">Cell outer membrane</keyword>
<dbReference type="Pfam" id="PF13715">
    <property type="entry name" value="CarbopepD_reg_2"/>
    <property type="match status" value="1"/>
</dbReference>
<feature type="transmembrane region" description="Helical" evidence="5">
    <location>
        <begin position="562"/>
        <end position="581"/>
    </location>
</feature>
<evidence type="ECO:0000256" key="1">
    <source>
        <dbReference type="ARBA" id="ARBA00022448"/>
    </source>
</evidence>
<evidence type="ECO:0000259" key="6">
    <source>
        <dbReference type="Pfam" id="PF07660"/>
    </source>
</evidence>
<proteinExistence type="inferred from homology"/>
<dbReference type="Proteomes" id="UP000516439">
    <property type="component" value="Chromosome"/>
</dbReference>
<reference evidence="8 9" key="1">
    <citation type="submission" date="2020-09" db="EMBL/GenBank/DDBJ databases">
        <title>Pedobacter sp. SW-16 isolated from soil near Yeocheon.</title>
        <authorList>
            <person name="Im H.S."/>
            <person name="Joung Y."/>
            <person name="Lee S.-S."/>
        </authorList>
    </citation>
    <scope>NUCLEOTIDE SEQUENCE [LARGE SCALE GENOMIC DNA]</scope>
    <source>
        <strain evidence="8 9">SW-16</strain>
    </source>
</reference>
<evidence type="ECO:0000259" key="7">
    <source>
        <dbReference type="Pfam" id="PF07715"/>
    </source>
</evidence>
<dbReference type="EMBL" id="CP061171">
    <property type="protein sequence ID" value="QNR85260.1"/>
    <property type="molecule type" value="Genomic_DNA"/>
</dbReference>
<dbReference type="InterPro" id="IPR012910">
    <property type="entry name" value="Plug_dom"/>
</dbReference>
<evidence type="ECO:0000256" key="5">
    <source>
        <dbReference type="SAM" id="Phobius"/>
    </source>
</evidence>
<comment type="similarity">
    <text evidence="4">Belongs to the TonB-dependent receptor family.</text>
</comment>
<dbReference type="PROSITE" id="PS52016">
    <property type="entry name" value="TONB_DEPENDENT_REC_3"/>
    <property type="match status" value="1"/>
</dbReference>
<dbReference type="RefSeq" id="WP_190327755.1">
    <property type="nucleotide sequence ID" value="NZ_CP061171.1"/>
</dbReference>
<dbReference type="SUPFAM" id="SSF56935">
    <property type="entry name" value="Porins"/>
    <property type="match status" value="1"/>
</dbReference>
<evidence type="ECO:0000313" key="9">
    <source>
        <dbReference type="Proteomes" id="UP000516439"/>
    </source>
</evidence>
<dbReference type="Gene3D" id="2.60.40.1120">
    <property type="entry name" value="Carboxypeptidase-like, regulatory domain"/>
    <property type="match status" value="1"/>
</dbReference>
<keyword evidence="2 4" id="KW-0472">Membrane</keyword>
<name>A0ABX6TPP8_9SPHI</name>
<dbReference type="InterPro" id="IPR023996">
    <property type="entry name" value="TonB-dep_OMP_SusC/RagA"/>
</dbReference>
<keyword evidence="9" id="KW-1185">Reference proteome</keyword>
<evidence type="ECO:0000313" key="8">
    <source>
        <dbReference type="EMBL" id="QNR85260.1"/>
    </source>
</evidence>
<dbReference type="PANTHER" id="PTHR30069:SF49">
    <property type="entry name" value="OUTER MEMBRANE PROTEIN C"/>
    <property type="match status" value="1"/>
</dbReference>
<dbReference type="InterPro" id="IPR039426">
    <property type="entry name" value="TonB-dep_rcpt-like"/>
</dbReference>
<feature type="domain" description="Secretin/TonB short N-terminal" evidence="6">
    <location>
        <begin position="100"/>
        <end position="136"/>
    </location>
</feature>
<feature type="transmembrane region" description="Helical" evidence="5">
    <location>
        <begin position="44"/>
        <end position="62"/>
    </location>
</feature>
<dbReference type="NCBIfam" id="TIGR04056">
    <property type="entry name" value="OMP_RagA_SusC"/>
    <property type="match status" value="1"/>
</dbReference>
<dbReference type="InterPro" id="IPR037066">
    <property type="entry name" value="Plug_dom_sf"/>
</dbReference>
<dbReference type="InterPro" id="IPR008969">
    <property type="entry name" value="CarboxyPept-like_regulatory"/>
</dbReference>
<evidence type="ECO:0000256" key="3">
    <source>
        <dbReference type="ARBA" id="ARBA00023237"/>
    </source>
</evidence>
<dbReference type="Pfam" id="PF07660">
    <property type="entry name" value="STN"/>
    <property type="match status" value="1"/>
</dbReference>
<comment type="subcellular location">
    <subcellularLocation>
        <location evidence="4">Cell outer membrane</location>
        <topology evidence="4">Multi-pass membrane protein</topology>
    </subcellularLocation>
</comment>
<keyword evidence="4" id="KW-1134">Transmembrane beta strand</keyword>
<dbReference type="NCBIfam" id="TIGR04057">
    <property type="entry name" value="SusC_RagA_signa"/>
    <property type="match status" value="1"/>
</dbReference>
<gene>
    <name evidence="8" type="ORF">H9N25_01820</name>
</gene>
<sequence length="584" mass="64746">MDFFTPYLPIYKNRQANRIAQAFFAWYVGIDLDKKRRFIMRIKLTALICFITCLHIYAAGFGQSITLNVKNASLQLVLDKIEKQSGYNLWVQTELLKKGNKVSLDVKNKPLEAVLKDVFKDQSLSYAIVGKTIVIKNRVDEQSSILGYPLMVFINIEGKIVDSKGAPLPGASVRVKGTTKATTTNTEGKFSIVADKTDILVISFVGYKTKEVSLNGQSTLTIQLEDSAAELTEFVVVGYGSTKKVNLTGAISTVSGAVLEDRPIPNIGQGLQGVIPNLNITNSSGKLGQSPDFNIRGFESINGGEPLFVVDGMPLNSPAEAIRLNPQDVESITVLKDAASSAIYGGRAAFGVVLITTKSGKYNTGVSVQFSSNYSVKKISQLPEVVTDPATVMKYRNLGYSSYYGTNMPGYTQQMIDYANARSKDPSLPPYYVNPSDPSQYVYVGNTNWFDEFYRKTSPTTDNNLSVSGGSDKVKYNFSTGYIDQQGILQGKNDEWMRYSMRGKIEFKATEWLKFGNTTQIGKVINNYPTFWNGTTERGMFIMTSEETHHLIFQKTQTEHGLQMHIVWLIFMTVGVVKIPLMII</sequence>
<keyword evidence="4 5" id="KW-0812">Transmembrane</keyword>
<accession>A0ABX6TPP8</accession>
<dbReference type="Pfam" id="PF07715">
    <property type="entry name" value="Plug"/>
    <property type="match status" value="1"/>
</dbReference>
<organism evidence="8 9">
    <name type="scientific">Pedobacter riviphilus</name>
    <dbReference type="NCBI Taxonomy" id="2766984"/>
    <lineage>
        <taxon>Bacteria</taxon>
        <taxon>Pseudomonadati</taxon>
        <taxon>Bacteroidota</taxon>
        <taxon>Sphingobacteriia</taxon>
        <taxon>Sphingobacteriales</taxon>
        <taxon>Sphingobacteriaceae</taxon>
        <taxon>Pedobacter</taxon>
    </lineage>
</organism>
<keyword evidence="1 4" id="KW-0813">Transport</keyword>
<dbReference type="SUPFAM" id="SSF49464">
    <property type="entry name" value="Carboxypeptidase regulatory domain-like"/>
    <property type="match status" value="1"/>
</dbReference>
<evidence type="ECO:0000256" key="2">
    <source>
        <dbReference type="ARBA" id="ARBA00023136"/>
    </source>
</evidence>
<dbReference type="InterPro" id="IPR011662">
    <property type="entry name" value="Secretin/TonB_short_N"/>
</dbReference>
<dbReference type="InterPro" id="IPR023997">
    <property type="entry name" value="TonB-dep_OMP_SusC/RagA_CS"/>
</dbReference>